<dbReference type="EMBL" id="VRMN01000012">
    <property type="protein sequence ID" value="KAA8491641.1"/>
    <property type="molecule type" value="Genomic_DNA"/>
</dbReference>
<gene>
    <name evidence="2" type="ORF">FVE85_9688</name>
</gene>
<evidence type="ECO:0000313" key="3">
    <source>
        <dbReference type="Proteomes" id="UP000324585"/>
    </source>
</evidence>
<feature type="region of interest" description="Disordered" evidence="1">
    <location>
        <begin position="30"/>
        <end position="84"/>
    </location>
</feature>
<comment type="caution">
    <text evidence="2">The sequence shown here is derived from an EMBL/GenBank/DDBJ whole genome shotgun (WGS) entry which is preliminary data.</text>
</comment>
<dbReference type="Proteomes" id="UP000324585">
    <property type="component" value="Unassembled WGS sequence"/>
</dbReference>
<reference evidence="3" key="1">
    <citation type="journal article" date="2019" name="Nat. Commun.">
        <title>Expansion of phycobilisome linker gene families in mesophilic red algae.</title>
        <authorList>
            <person name="Lee J."/>
            <person name="Kim D."/>
            <person name="Bhattacharya D."/>
            <person name="Yoon H.S."/>
        </authorList>
    </citation>
    <scope>NUCLEOTIDE SEQUENCE [LARGE SCALE GENOMIC DNA]</scope>
    <source>
        <strain evidence="3">CCMP 1328</strain>
    </source>
</reference>
<accession>A0A5J4YJL8</accession>
<organism evidence="2 3">
    <name type="scientific">Porphyridium purpureum</name>
    <name type="common">Red alga</name>
    <name type="synonym">Porphyridium cruentum</name>
    <dbReference type="NCBI Taxonomy" id="35688"/>
    <lineage>
        <taxon>Eukaryota</taxon>
        <taxon>Rhodophyta</taxon>
        <taxon>Bangiophyceae</taxon>
        <taxon>Porphyridiales</taxon>
        <taxon>Porphyridiaceae</taxon>
        <taxon>Porphyridium</taxon>
    </lineage>
</organism>
<protein>
    <submittedName>
        <fullName evidence="2">Uncharacterized protein</fullName>
    </submittedName>
</protein>
<keyword evidence="3" id="KW-1185">Reference proteome</keyword>
<feature type="compositionally biased region" description="Polar residues" evidence="1">
    <location>
        <begin position="56"/>
        <end position="74"/>
    </location>
</feature>
<evidence type="ECO:0000313" key="2">
    <source>
        <dbReference type="EMBL" id="KAA8491641.1"/>
    </source>
</evidence>
<evidence type="ECO:0000256" key="1">
    <source>
        <dbReference type="SAM" id="MobiDB-lite"/>
    </source>
</evidence>
<dbReference type="AlphaFoldDB" id="A0A5J4YJL8"/>
<proteinExistence type="predicted"/>
<name>A0A5J4YJL8_PORPP</name>
<sequence>MLGQYAHLEYDSPECIPSAEFDLILSGEPVDSKQRKSGAQLQDEAADEPPVEQVLGASQQSDAVASETKAISDSSTEDFSRDVPIVAKPDKVQLASGAEISESP</sequence>